<dbReference type="CDD" id="cd01630">
    <property type="entry name" value="HAD_KDO-like"/>
    <property type="match status" value="1"/>
</dbReference>
<dbReference type="EC" id="3.1.3.45" evidence="5"/>
<dbReference type="SFLD" id="SFLDS00003">
    <property type="entry name" value="Haloacid_Dehalogenase"/>
    <property type="match status" value="1"/>
</dbReference>
<evidence type="ECO:0000256" key="9">
    <source>
        <dbReference type="ARBA" id="ARBA00022842"/>
    </source>
</evidence>
<comment type="subunit">
    <text evidence="4">Homotetramer.</text>
</comment>
<keyword evidence="8" id="KW-0378">Hydrolase</keyword>
<feature type="binding site" evidence="11">
    <location>
        <position position="126"/>
    </location>
    <ligand>
        <name>Mg(2+)</name>
        <dbReference type="ChEBI" id="CHEBI:18420"/>
    </ligand>
</feature>
<evidence type="ECO:0000256" key="7">
    <source>
        <dbReference type="ARBA" id="ARBA00022723"/>
    </source>
</evidence>
<dbReference type="SFLD" id="SFLDG01136">
    <property type="entry name" value="C1.6:_Phosphoserine_Phosphatas"/>
    <property type="match status" value="1"/>
</dbReference>
<dbReference type="FunFam" id="3.40.50.1000:FF:000029">
    <property type="entry name" value="3-deoxy-D-manno-octulosonate 8-phosphate phosphatase KdsC"/>
    <property type="match status" value="1"/>
</dbReference>
<evidence type="ECO:0000256" key="3">
    <source>
        <dbReference type="ARBA" id="ARBA00005893"/>
    </source>
</evidence>
<dbReference type="PANTHER" id="PTHR21485">
    <property type="entry name" value="HAD SUPERFAMILY MEMBERS CMAS AND KDSC"/>
    <property type="match status" value="1"/>
</dbReference>
<evidence type="ECO:0000256" key="11">
    <source>
        <dbReference type="PIRSR" id="PIRSR006118-2"/>
    </source>
</evidence>
<dbReference type="Gene3D" id="3.40.50.1000">
    <property type="entry name" value="HAD superfamily/HAD-like"/>
    <property type="match status" value="1"/>
</dbReference>
<protein>
    <recommendedName>
        <fullName evidence="6">3-deoxy-D-manno-octulosonate 8-phosphate phosphatase KdsC</fullName>
        <ecNumber evidence="5">3.1.3.45</ecNumber>
    </recommendedName>
    <alternativeName>
        <fullName evidence="10">KDO 8-P phosphatase</fullName>
    </alternativeName>
</protein>
<dbReference type="SUPFAM" id="SSF56784">
    <property type="entry name" value="HAD-like"/>
    <property type="match status" value="1"/>
</dbReference>
<accession>A0A191ZT60</accession>
<dbReference type="RefSeq" id="WP_064801491.1">
    <property type="nucleotide sequence ID" value="NZ_CP016022.1"/>
</dbReference>
<name>A0A191ZT60_9RALS</name>
<sequence length="203" mass="21806">MSAPAESPVHSNIDARFPQAMERAARVRLMIFDVDGVLTDGRLLVGPEGEISKAFDTLDGHGIKLLAQAGITSAIITGRHSEIVAWRAGELGIEHLYQGVADKREAFAHLLAATELQPQDAGYMGDDWPDLPVMALVGFAACPAQAHAELRNRAHYVAQATGGRGAVREVADLILKAQGAYDNLLAQMLETPLHPPLQVPQTF</sequence>
<dbReference type="InterPro" id="IPR023214">
    <property type="entry name" value="HAD_sf"/>
</dbReference>
<evidence type="ECO:0000256" key="1">
    <source>
        <dbReference type="ARBA" id="ARBA00000898"/>
    </source>
</evidence>
<evidence type="ECO:0000256" key="5">
    <source>
        <dbReference type="ARBA" id="ARBA00013066"/>
    </source>
</evidence>
<evidence type="ECO:0000256" key="10">
    <source>
        <dbReference type="ARBA" id="ARBA00031051"/>
    </source>
</evidence>
<reference evidence="13" key="1">
    <citation type="submission" date="2016-06" db="EMBL/GenBank/DDBJ databases">
        <authorList>
            <person name="Xu Y."/>
            <person name="Nagy A."/>
            <person name="Yan X."/>
            <person name="Kim S.W."/>
            <person name="Haley B."/>
            <person name="Liu N.T."/>
            <person name="Nou X."/>
        </authorList>
    </citation>
    <scope>NUCLEOTIDE SEQUENCE [LARGE SCALE GENOMIC DNA]</scope>
    <source>
        <strain evidence="13">ATCC 49129</strain>
    </source>
</reference>
<comment type="catalytic activity">
    <reaction evidence="1">
        <text>3-deoxy-alpha-D-manno-2-octulosonate-8-phosphate + H2O = 3-deoxy-alpha-D-manno-oct-2-ulosonate + phosphate</text>
        <dbReference type="Rhea" id="RHEA:11500"/>
        <dbReference type="ChEBI" id="CHEBI:15377"/>
        <dbReference type="ChEBI" id="CHEBI:43474"/>
        <dbReference type="ChEBI" id="CHEBI:85985"/>
        <dbReference type="ChEBI" id="CHEBI:85986"/>
        <dbReference type="EC" id="3.1.3.45"/>
    </reaction>
</comment>
<dbReference type="Proteomes" id="UP000078572">
    <property type="component" value="Chromosome 1"/>
</dbReference>
<evidence type="ECO:0000256" key="8">
    <source>
        <dbReference type="ARBA" id="ARBA00022801"/>
    </source>
</evidence>
<evidence type="ECO:0000256" key="4">
    <source>
        <dbReference type="ARBA" id="ARBA00011881"/>
    </source>
</evidence>
<keyword evidence="7 11" id="KW-0479">Metal-binding</keyword>
<feature type="binding site" evidence="11">
    <location>
        <position position="35"/>
    </location>
    <ligand>
        <name>substrate</name>
    </ligand>
</feature>
<dbReference type="InterPro" id="IPR050793">
    <property type="entry name" value="CMP-NeuNAc_synthase"/>
</dbReference>
<feature type="binding site" evidence="11">
    <location>
        <position position="33"/>
    </location>
    <ligand>
        <name>Mg(2+)</name>
        <dbReference type="ChEBI" id="CHEBI:18420"/>
    </ligand>
</feature>
<dbReference type="InterPro" id="IPR010023">
    <property type="entry name" value="KdsC_fam"/>
</dbReference>
<dbReference type="PIRSF" id="PIRSF006118">
    <property type="entry name" value="KDO8-P_Ptase"/>
    <property type="match status" value="1"/>
</dbReference>
<evidence type="ECO:0000313" key="12">
    <source>
        <dbReference type="EMBL" id="ANJ71272.1"/>
    </source>
</evidence>
<organism evidence="12 13">
    <name type="scientific">Ralstonia insidiosa</name>
    <dbReference type="NCBI Taxonomy" id="190721"/>
    <lineage>
        <taxon>Bacteria</taxon>
        <taxon>Pseudomonadati</taxon>
        <taxon>Pseudomonadota</taxon>
        <taxon>Betaproteobacteria</taxon>
        <taxon>Burkholderiales</taxon>
        <taxon>Burkholderiaceae</taxon>
        <taxon>Ralstonia</taxon>
    </lineage>
</organism>
<dbReference type="OrthoDB" id="9805604at2"/>
<dbReference type="GO" id="GO:0008781">
    <property type="term" value="F:N-acylneuraminate cytidylyltransferase activity"/>
    <property type="evidence" value="ECO:0007669"/>
    <property type="project" value="TreeGrafter"/>
</dbReference>
<gene>
    <name evidence="12" type="ORF">A9Y76_01695</name>
</gene>
<dbReference type="EMBL" id="CP016022">
    <property type="protein sequence ID" value="ANJ71272.1"/>
    <property type="molecule type" value="Genomic_DNA"/>
</dbReference>
<dbReference type="STRING" id="190721.ACS15_0378"/>
<keyword evidence="13" id="KW-1185">Reference proteome</keyword>
<comment type="similarity">
    <text evidence="3">Belongs to the KdsC family.</text>
</comment>
<dbReference type="PANTHER" id="PTHR21485:SF3">
    <property type="entry name" value="N-ACYLNEURAMINATE CYTIDYLYLTRANSFERASE"/>
    <property type="match status" value="1"/>
</dbReference>
<dbReference type="GO" id="GO:0046872">
    <property type="term" value="F:metal ion binding"/>
    <property type="evidence" value="ECO:0007669"/>
    <property type="project" value="UniProtKB-KW"/>
</dbReference>
<evidence type="ECO:0000256" key="6">
    <source>
        <dbReference type="ARBA" id="ARBA00020092"/>
    </source>
</evidence>
<evidence type="ECO:0000256" key="2">
    <source>
        <dbReference type="ARBA" id="ARBA00001946"/>
    </source>
</evidence>
<keyword evidence="9 11" id="KW-0460">Magnesium</keyword>
<proteinExistence type="inferred from homology"/>
<dbReference type="GeneID" id="61524719"/>
<dbReference type="InterPro" id="IPR036412">
    <property type="entry name" value="HAD-like_sf"/>
</dbReference>
<dbReference type="AlphaFoldDB" id="A0A191ZT60"/>
<dbReference type="SFLD" id="SFLDG01138">
    <property type="entry name" value="C1.6.2:_Deoxy-d-mannose-octulo"/>
    <property type="match status" value="1"/>
</dbReference>
<dbReference type="NCBIfam" id="TIGR01670">
    <property type="entry name" value="KdsC-phosphatas"/>
    <property type="match status" value="1"/>
</dbReference>
<dbReference type="GO" id="GO:0019143">
    <property type="term" value="F:3-deoxy-manno-octulosonate-8-phosphatase activity"/>
    <property type="evidence" value="ECO:0007669"/>
    <property type="project" value="UniProtKB-EC"/>
</dbReference>
<comment type="cofactor">
    <cofactor evidence="2 11">
        <name>Mg(2+)</name>
        <dbReference type="ChEBI" id="CHEBI:18420"/>
    </cofactor>
</comment>
<evidence type="ECO:0000313" key="13">
    <source>
        <dbReference type="Proteomes" id="UP000078572"/>
    </source>
</evidence>